<feature type="compositionally biased region" description="Polar residues" evidence="2">
    <location>
        <begin position="310"/>
        <end position="319"/>
    </location>
</feature>
<feature type="compositionally biased region" description="Basic and acidic residues" evidence="2">
    <location>
        <begin position="13"/>
        <end position="27"/>
    </location>
</feature>
<feature type="compositionally biased region" description="Acidic residues" evidence="2">
    <location>
        <begin position="482"/>
        <end position="492"/>
    </location>
</feature>
<reference evidence="3 4" key="1">
    <citation type="submission" date="2024-02" db="EMBL/GenBank/DDBJ databases">
        <title>Chromosome-scale genome assembly of the rough periwinkle Littorina saxatilis.</title>
        <authorList>
            <person name="De Jode A."/>
            <person name="Faria R."/>
            <person name="Formenti G."/>
            <person name="Sims Y."/>
            <person name="Smith T.P."/>
            <person name="Tracey A."/>
            <person name="Wood J.M.D."/>
            <person name="Zagrodzka Z.B."/>
            <person name="Johannesson K."/>
            <person name="Butlin R.K."/>
            <person name="Leder E.H."/>
        </authorList>
    </citation>
    <scope>NUCLEOTIDE SEQUENCE [LARGE SCALE GENOMIC DNA]</scope>
    <source>
        <strain evidence="3">Snail1</strain>
        <tissue evidence="3">Muscle</tissue>
    </source>
</reference>
<dbReference type="SMART" id="SM00015">
    <property type="entry name" value="IQ"/>
    <property type="match status" value="3"/>
</dbReference>
<dbReference type="InterPro" id="IPR000048">
    <property type="entry name" value="IQ_motif_EF-hand-BS"/>
</dbReference>
<organism evidence="3 4">
    <name type="scientific">Littorina saxatilis</name>
    <dbReference type="NCBI Taxonomy" id="31220"/>
    <lineage>
        <taxon>Eukaryota</taxon>
        <taxon>Metazoa</taxon>
        <taxon>Spiralia</taxon>
        <taxon>Lophotrochozoa</taxon>
        <taxon>Mollusca</taxon>
        <taxon>Gastropoda</taxon>
        <taxon>Caenogastropoda</taxon>
        <taxon>Littorinimorpha</taxon>
        <taxon>Littorinoidea</taxon>
        <taxon>Littorinidae</taxon>
        <taxon>Littorina</taxon>
    </lineage>
</organism>
<keyword evidence="4" id="KW-1185">Reference proteome</keyword>
<proteinExistence type="predicted"/>
<evidence type="ECO:0000313" key="4">
    <source>
        <dbReference type="Proteomes" id="UP001374579"/>
    </source>
</evidence>
<feature type="compositionally biased region" description="Basic and acidic residues" evidence="2">
    <location>
        <begin position="246"/>
        <end position="257"/>
    </location>
</feature>
<feature type="compositionally biased region" description="Basic and acidic residues" evidence="2">
    <location>
        <begin position="34"/>
        <end position="48"/>
    </location>
</feature>
<evidence type="ECO:0000313" key="3">
    <source>
        <dbReference type="EMBL" id="KAK7112124.1"/>
    </source>
</evidence>
<protein>
    <submittedName>
        <fullName evidence="3">Uncharacterized protein</fullName>
    </submittedName>
</protein>
<comment type="caution">
    <text evidence="3">The sequence shown here is derived from an EMBL/GenBank/DDBJ whole genome shotgun (WGS) entry which is preliminary data.</text>
</comment>
<dbReference type="Gene3D" id="1.20.5.190">
    <property type="match status" value="1"/>
</dbReference>
<accession>A0AAN9BVE3</accession>
<feature type="compositionally biased region" description="Basic residues" evidence="2">
    <location>
        <begin position="456"/>
        <end position="471"/>
    </location>
</feature>
<keyword evidence="1" id="KW-0175">Coiled coil</keyword>
<dbReference type="Proteomes" id="UP001374579">
    <property type="component" value="Unassembled WGS sequence"/>
</dbReference>
<feature type="region of interest" description="Disordered" evidence="2">
    <location>
        <begin position="1"/>
        <end position="49"/>
    </location>
</feature>
<dbReference type="EMBL" id="JBAMIC010000002">
    <property type="protein sequence ID" value="KAK7112124.1"/>
    <property type="molecule type" value="Genomic_DNA"/>
</dbReference>
<feature type="coiled-coil region" evidence="1">
    <location>
        <begin position="53"/>
        <end position="156"/>
    </location>
</feature>
<dbReference type="PROSITE" id="PS50096">
    <property type="entry name" value="IQ"/>
    <property type="match status" value="2"/>
</dbReference>
<feature type="compositionally biased region" description="Low complexity" evidence="2">
    <location>
        <begin position="273"/>
        <end position="288"/>
    </location>
</feature>
<dbReference type="AlphaFoldDB" id="A0AAN9BVE3"/>
<gene>
    <name evidence="3" type="ORF">V1264_011627</name>
</gene>
<feature type="compositionally biased region" description="Low complexity" evidence="2">
    <location>
        <begin position="439"/>
        <end position="454"/>
    </location>
</feature>
<feature type="region of interest" description="Disordered" evidence="2">
    <location>
        <begin position="426"/>
        <end position="492"/>
    </location>
</feature>
<feature type="region of interest" description="Disordered" evidence="2">
    <location>
        <begin position="374"/>
        <end position="395"/>
    </location>
</feature>
<feature type="region of interest" description="Disordered" evidence="2">
    <location>
        <begin position="310"/>
        <end position="329"/>
    </location>
</feature>
<evidence type="ECO:0000256" key="1">
    <source>
        <dbReference type="SAM" id="Coils"/>
    </source>
</evidence>
<feature type="region of interest" description="Disordered" evidence="2">
    <location>
        <begin position="246"/>
        <end position="298"/>
    </location>
</feature>
<name>A0AAN9BVE3_9CAEN</name>
<evidence type="ECO:0000256" key="2">
    <source>
        <dbReference type="SAM" id="MobiDB-lite"/>
    </source>
</evidence>
<sequence length="492" mass="57065">MNHDSSTMKTKIRRLEEDNLKKEKEMESLLNPGKSEEIRRTIGDRKPDSGAVIHSLKQKILKLEVQLRDRESAYNKLQAELKVTKVEEMKVQMEALYQEIVRLQNIKSASSTKVGSENSVRVKALNETILRLSRSNEALQQENRSLKEDLEKAIEGSNLKPDLDRDYDDMNRRELLMTISNLEKRVNKGERYETDSTGSLDKDVSRSKLVLKGSLEERLSQLDHRETELLDEVQRLKLTIKRLREERSSRKLDERESLPPTPTPRRRASRDVGSAGSSRRPSSASRPYSARRDSMMSEDRAQNVNEFKQRHAATSIQRQWRNRKQQQEQDEKVQHFRENRAAKKIQNEWIGYQHRKHDGDVDDAAYTIQAALNGHRSRKKQLRHLADDDSSTATEDDDDVFLIQSSLKGHHARVEQMKRLRSQRYDSYEDEDEYYDTKSSGQSRRSSVQRPSSGKGQRRKASTPSVHRFKPKYGSGLIGETNGDDDDEDIMF</sequence>